<dbReference type="PANTHER" id="PTHR33538">
    <property type="entry name" value="PROTEIN GAMETE EXPRESSED 1"/>
    <property type="match status" value="1"/>
</dbReference>
<evidence type="ECO:0000256" key="2">
    <source>
        <dbReference type="SAM" id="SignalP"/>
    </source>
</evidence>
<feature type="transmembrane region" description="Helical" evidence="1">
    <location>
        <begin position="262"/>
        <end position="279"/>
    </location>
</feature>
<dbReference type="EMBL" id="JACMRX010000003">
    <property type="protein sequence ID" value="KAF7994156.1"/>
    <property type="molecule type" value="Genomic_DNA"/>
</dbReference>
<proteinExistence type="predicted"/>
<dbReference type="InterPro" id="IPR040346">
    <property type="entry name" value="GEX1/Brambleberry"/>
</dbReference>
<keyword evidence="4" id="KW-1185">Reference proteome</keyword>
<sequence>MLLLILMLNFIEIFASNGDKILKELGEKQYLTIVERSNSPIYGTCWHNALNKLKENCDNLDEIERVLLTLRMINCFLDESGHETYDCHEKNTDYERRKCMGKMSNRAFTAYSEFYTHTTTTCYYISYEMRQKQSEQALNKLHETSSIMTDKINEANVIQSMMMESQKQALKLQNELYDQGKKLETTIKLSEASVNSMVTKFEETSQKQQLMLSEIFMYIKTFQEWIIGEVSWFQSISYFFIACIICGLFSSSKKTSNARMPLFIILSANVIVERMLVQYCHNLHDNDNLQNSKIHVGQLTWSVRYSAILLCVIILIYYYYKYRDVQYENNRALLRIEEKLNKMDKSCTSNMEIVEKICHSPKYKKEIIIFDDNIRINNKNNHYLTRSCVKRLKN</sequence>
<accession>A0A834Y0A8</accession>
<feature type="chain" id="PRO_5032870760" description="Odorant receptor" evidence="2">
    <location>
        <begin position="19"/>
        <end position="394"/>
    </location>
</feature>
<evidence type="ECO:0008006" key="5">
    <source>
        <dbReference type="Google" id="ProtNLM"/>
    </source>
</evidence>
<dbReference type="AlphaFoldDB" id="A0A834Y0A8"/>
<dbReference type="Proteomes" id="UP000639338">
    <property type="component" value="Unassembled WGS sequence"/>
</dbReference>
<evidence type="ECO:0000256" key="1">
    <source>
        <dbReference type="SAM" id="Phobius"/>
    </source>
</evidence>
<protein>
    <recommendedName>
        <fullName evidence="5">Odorant receptor</fullName>
    </recommendedName>
</protein>
<dbReference type="PANTHER" id="PTHR33538:SF2">
    <property type="entry name" value="PROTEIN GAMETE EXPRESSED 1"/>
    <property type="match status" value="1"/>
</dbReference>
<keyword evidence="1" id="KW-1133">Transmembrane helix</keyword>
<reference evidence="3 4" key="1">
    <citation type="submission" date="2020-08" db="EMBL/GenBank/DDBJ databases">
        <title>Aphidius gifuensis genome sequencing and assembly.</title>
        <authorList>
            <person name="Du Z."/>
        </authorList>
    </citation>
    <scope>NUCLEOTIDE SEQUENCE [LARGE SCALE GENOMIC DNA]</scope>
    <source>
        <strain evidence="3">YNYX2018</strain>
        <tissue evidence="3">Adults</tissue>
    </source>
</reference>
<name>A0A834Y0A8_APHGI</name>
<evidence type="ECO:0000313" key="4">
    <source>
        <dbReference type="Proteomes" id="UP000639338"/>
    </source>
</evidence>
<organism evidence="3 4">
    <name type="scientific">Aphidius gifuensis</name>
    <name type="common">Parasitoid wasp</name>
    <dbReference type="NCBI Taxonomy" id="684658"/>
    <lineage>
        <taxon>Eukaryota</taxon>
        <taxon>Metazoa</taxon>
        <taxon>Ecdysozoa</taxon>
        <taxon>Arthropoda</taxon>
        <taxon>Hexapoda</taxon>
        <taxon>Insecta</taxon>
        <taxon>Pterygota</taxon>
        <taxon>Neoptera</taxon>
        <taxon>Endopterygota</taxon>
        <taxon>Hymenoptera</taxon>
        <taxon>Apocrita</taxon>
        <taxon>Ichneumonoidea</taxon>
        <taxon>Braconidae</taxon>
        <taxon>Aphidiinae</taxon>
        <taxon>Aphidius</taxon>
    </lineage>
</organism>
<feature type="signal peptide" evidence="2">
    <location>
        <begin position="1"/>
        <end position="18"/>
    </location>
</feature>
<dbReference type="OrthoDB" id="377549at2759"/>
<comment type="caution">
    <text evidence="3">The sequence shown here is derived from an EMBL/GenBank/DDBJ whole genome shotgun (WGS) entry which is preliminary data.</text>
</comment>
<evidence type="ECO:0000313" key="3">
    <source>
        <dbReference type="EMBL" id="KAF7994156.1"/>
    </source>
</evidence>
<gene>
    <name evidence="3" type="ORF">HCN44_011425</name>
</gene>
<feature type="transmembrane region" description="Helical" evidence="1">
    <location>
        <begin position="232"/>
        <end position="250"/>
    </location>
</feature>
<keyword evidence="2" id="KW-0732">Signal</keyword>
<keyword evidence="1" id="KW-0812">Transmembrane</keyword>
<keyword evidence="1" id="KW-0472">Membrane</keyword>
<feature type="transmembrane region" description="Helical" evidence="1">
    <location>
        <begin position="299"/>
        <end position="320"/>
    </location>
</feature>